<feature type="transmembrane region" description="Helical" evidence="6">
    <location>
        <begin position="12"/>
        <end position="37"/>
    </location>
</feature>
<feature type="transmembrane region" description="Helical" evidence="6">
    <location>
        <begin position="58"/>
        <end position="83"/>
    </location>
</feature>
<comment type="subcellular location">
    <subcellularLocation>
        <location evidence="1">Membrane</location>
        <topology evidence="1">Multi-pass membrane protein</topology>
    </subcellularLocation>
</comment>
<dbReference type="PANTHER" id="PTHR31272">
    <property type="entry name" value="CYTOCHROME C-TYPE BIOGENESIS PROTEIN HI_1454-RELATED"/>
    <property type="match status" value="1"/>
</dbReference>
<evidence type="ECO:0000313" key="8">
    <source>
        <dbReference type="EMBL" id="OWZ82999.1"/>
    </source>
</evidence>
<evidence type="ECO:0000259" key="7">
    <source>
        <dbReference type="Pfam" id="PF02683"/>
    </source>
</evidence>
<organism evidence="8 9">
    <name type="scientific">Natranaerobius trueperi</name>
    <dbReference type="NCBI Taxonomy" id="759412"/>
    <lineage>
        <taxon>Bacteria</taxon>
        <taxon>Bacillati</taxon>
        <taxon>Bacillota</taxon>
        <taxon>Clostridia</taxon>
        <taxon>Natranaerobiales</taxon>
        <taxon>Natranaerobiaceae</taxon>
        <taxon>Natranaerobius</taxon>
    </lineage>
</organism>
<evidence type="ECO:0000256" key="3">
    <source>
        <dbReference type="ARBA" id="ARBA00022692"/>
    </source>
</evidence>
<dbReference type="Pfam" id="PF02683">
    <property type="entry name" value="DsbD_TM"/>
    <property type="match status" value="1"/>
</dbReference>
<comment type="caution">
    <text evidence="8">The sequence shown here is derived from an EMBL/GenBank/DDBJ whole genome shotgun (WGS) entry which is preliminary data.</text>
</comment>
<dbReference type="GO" id="GO:0017004">
    <property type="term" value="P:cytochrome complex assembly"/>
    <property type="evidence" value="ECO:0007669"/>
    <property type="project" value="InterPro"/>
</dbReference>
<feature type="transmembrane region" description="Helical" evidence="6">
    <location>
        <begin position="176"/>
        <end position="196"/>
    </location>
</feature>
<reference evidence="8 9" key="1">
    <citation type="submission" date="2017-06" db="EMBL/GenBank/DDBJ databases">
        <title>Draft Genome Sequence of Natranaerobius trueperi halophilic, alkalithermophilic bacteria from soda lakes.</title>
        <authorList>
            <person name="Zhao B."/>
        </authorList>
    </citation>
    <scope>NUCLEOTIDE SEQUENCE [LARGE SCALE GENOMIC DNA]</scope>
    <source>
        <strain evidence="8 9">DSM 18760</strain>
    </source>
</reference>
<feature type="transmembrane region" description="Helical" evidence="6">
    <location>
        <begin position="95"/>
        <end position="115"/>
    </location>
</feature>
<dbReference type="EMBL" id="NIQC01000030">
    <property type="protein sequence ID" value="OWZ82999.1"/>
    <property type="molecule type" value="Genomic_DNA"/>
</dbReference>
<dbReference type="PANTHER" id="PTHR31272:SF4">
    <property type="entry name" value="CYTOCHROME C-TYPE BIOGENESIS PROTEIN HI_1454-RELATED"/>
    <property type="match status" value="1"/>
</dbReference>
<feature type="transmembrane region" description="Helical" evidence="6">
    <location>
        <begin position="135"/>
        <end position="164"/>
    </location>
</feature>
<comment type="similarity">
    <text evidence="2">Belongs to the DsbD family.</text>
</comment>
<proteinExistence type="inferred from homology"/>
<evidence type="ECO:0000256" key="6">
    <source>
        <dbReference type="SAM" id="Phobius"/>
    </source>
</evidence>
<evidence type="ECO:0000256" key="4">
    <source>
        <dbReference type="ARBA" id="ARBA00022989"/>
    </source>
</evidence>
<keyword evidence="4 6" id="KW-1133">Transmembrane helix</keyword>
<evidence type="ECO:0000256" key="1">
    <source>
        <dbReference type="ARBA" id="ARBA00004141"/>
    </source>
</evidence>
<keyword evidence="9" id="KW-1185">Reference proteome</keyword>
<sequence length="244" mass="26672">MRGGLIMVGDSVSISVAFLAGFLFFFSPCVWPLYPAYISYITGTSFSEMKQDRPQSGLLINALGFVLGFTIIFVLLGATATTIGQLLNRPATQDIIRVVAGGLVIFFGLQLGGFLKLPMLNRTYKMNFIPKKPGFFSSTLFGSTFAFAWTPCATAILGSILMLAGSSKTVYQGMGLLGTFSLGFSIPFLLLAFFLKQLYPKLNRCNKYLPKINFVSGGILILVGLLILFDKFADISLWLFNLVN</sequence>
<dbReference type="GO" id="GO:0016020">
    <property type="term" value="C:membrane"/>
    <property type="evidence" value="ECO:0007669"/>
    <property type="project" value="UniProtKB-SubCell"/>
</dbReference>
<keyword evidence="5 6" id="KW-0472">Membrane</keyword>
<feature type="transmembrane region" description="Helical" evidence="6">
    <location>
        <begin position="208"/>
        <end position="229"/>
    </location>
</feature>
<gene>
    <name evidence="8" type="ORF">CDO51_10895</name>
</gene>
<dbReference type="AlphaFoldDB" id="A0A226BXR9"/>
<name>A0A226BXR9_9FIRM</name>
<feature type="domain" description="Cytochrome C biogenesis protein transmembrane" evidence="7">
    <location>
        <begin position="14"/>
        <end position="226"/>
    </location>
</feature>
<accession>A0A226BXR9</accession>
<dbReference type="InterPro" id="IPR003834">
    <property type="entry name" value="Cyt_c_assmbl_TM_dom"/>
</dbReference>
<evidence type="ECO:0000313" key="9">
    <source>
        <dbReference type="Proteomes" id="UP000214588"/>
    </source>
</evidence>
<keyword evidence="3 6" id="KW-0812">Transmembrane</keyword>
<evidence type="ECO:0000256" key="5">
    <source>
        <dbReference type="ARBA" id="ARBA00023136"/>
    </source>
</evidence>
<dbReference type="Proteomes" id="UP000214588">
    <property type="component" value="Unassembled WGS sequence"/>
</dbReference>
<evidence type="ECO:0000256" key="2">
    <source>
        <dbReference type="ARBA" id="ARBA00006143"/>
    </source>
</evidence>
<protein>
    <submittedName>
        <fullName evidence="8">Cytochrome c biogenesis protein CcdA</fullName>
    </submittedName>
</protein>
<dbReference type="InterPro" id="IPR051790">
    <property type="entry name" value="Cytochrome_c-biogenesis_DsbD"/>
</dbReference>